<comment type="caution">
    <text evidence="1">The sequence shown here is derived from an EMBL/GenBank/DDBJ whole genome shotgun (WGS) entry which is preliminary data.</text>
</comment>
<name>A0A6L8K763_9BURK</name>
<dbReference type="RefSeq" id="WP_161006710.1">
    <property type="nucleotide sequence ID" value="NZ_WWCN01000006.1"/>
</dbReference>
<gene>
    <name evidence="1" type="ORF">GTP46_11220</name>
</gene>
<evidence type="ECO:0000313" key="1">
    <source>
        <dbReference type="EMBL" id="MYM23216.1"/>
    </source>
</evidence>
<keyword evidence="2" id="KW-1185">Reference proteome</keyword>
<accession>A0A6L8K763</accession>
<sequence>MKEEYILGLEGDMLRNTFLKAAFPLIINEEPGPLASVLNSGQAVVFNDAIEFKVMSIFEQQVTALLFLQKHNPSFEVTENGKGVYCTVRGAQAHGCDFFEAGMRAYLLYLARQRKH</sequence>
<evidence type="ECO:0000313" key="2">
    <source>
        <dbReference type="Proteomes" id="UP000479335"/>
    </source>
</evidence>
<proteinExistence type="predicted"/>
<dbReference type="Proteomes" id="UP000479335">
    <property type="component" value="Unassembled WGS sequence"/>
</dbReference>
<reference evidence="1 2" key="1">
    <citation type="submission" date="2019-12" db="EMBL/GenBank/DDBJ databases">
        <title>Novel species isolated from a subtropical stream in China.</title>
        <authorList>
            <person name="Lu H."/>
        </authorList>
    </citation>
    <scope>NUCLEOTIDE SEQUENCE [LARGE SCALE GENOMIC DNA]</scope>
    <source>
        <strain evidence="1 2">FT135W</strain>
    </source>
</reference>
<dbReference type="EMBL" id="WWCN01000006">
    <property type="protein sequence ID" value="MYM23216.1"/>
    <property type="molecule type" value="Genomic_DNA"/>
</dbReference>
<organism evidence="1 2">
    <name type="scientific">Duganella flavida</name>
    <dbReference type="NCBI Taxonomy" id="2692175"/>
    <lineage>
        <taxon>Bacteria</taxon>
        <taxon>Pseudomonadati</taxon>
        <taxon>Pseudomonadota</taxon>
        <taxon>Betaproteobacteria</taxon>
        <taxon>Burkholderiales</taxon>
        <taxon>Oxalobacteraceae</taxon>
        <taxon>Telluria group</taxon>
        <taxon>Duganella</taxon>
    </lineage>
</organism>
<dbReference type="AlphaFoldDB" id="A0A6L8K763"/>
<protein>
    <submittedName>
        <fullName evidence="1">Uncharacterized protein</fullName>
    </submittedName>
</protein>